<keyword evidence="1" id="KW-1133">Transmembrane helix</keyword>
<dbReference type="SMART" id="SM00530">
    <property type="entry name" value="HTH_XRE"/>
    <property type="match status" value="1"/>
</dbReference>
<accession>A0ABT6X365</accession>
<evidence type="ECO:0000256" key="1">
    <source>
        <dbReference type="SAM" id="Phobius"/>
    </source>
</evidence>
<evidence type="ECO:0000259" key="2">
    <source>
        <dbReference type="PROSITE" id="PS50943"/>
    </source>
</evidence>
<sequence length="307" mass="33260">MNESFSDLTRADFLYKSREAQNIGVHELAKRVNLSPAQIHQLESGTLAPGQRSLFYTPAIEQKAAIKCAHALGVDIQTLWSGSEKAAAPHATFLPDLKILDDLVVLLKKQSMAQEMGESDRRISWKWLFIALVGLWMAGAMGFYGQQVLEWSQERHGQNAAPLSLAHALAPTESTQASAQPEPTVDMLSAAVAETPAASVVSQADALCDSPSPQSTMRASQASKAGNSVHVVAIADLVMCVRDGLGKQTALTLKAQESRTLLGQAPWSVRVDKPLPTKLHMYFQGQKIYWPEGELSGVILKEVAGDF</sequence>
<dbReference type="PROSITE" id="PS50943">
    <property type="entry name" value="HTH_CROC1"/>
    <property type="match status" value="1"/>
</dbReference>
<dbReference type="EMBL" id="JASGBH010000001">
    <property type="protein sequence ID" value="MDI9232559.1"/>
    <property type="molecule type" value="Genomic_DNA"/>
</dbReference>
<keyword evidence="1" id="KW-0812">Transmembrane</keyword>
<feature type="transmembrane region" description="Helical" evidence="1">
    <location>
        <begin position="127"/>
        <end position="145"/>
    </location>
</feature>
<dbReference type="Proteomes" id="UP001431902">
    <property type="component" value="Unassembled WGS sequence"/>
</dbReference>
<dbReference type="SUPFAM" id="SSF47413">
    <property type="entry name" value="lambda repressor-like DNA-binding domains"/>
    <property type="match status" value="1"/>
</dbReference>
<keyword evidence="1" id="KW-0472">Membrane</keyword>
<evidence type="ECO:0000313" key="4">
    <source>
        <dbReference type="Proteomes" id="UP001431902"/>
    </source>
</evidence>
<proteinExistence type="predicted"/>
<dbReference type="InterPro" id="IPR001387">
    <property type="entry name" value="Cro/C1-type_HTH"/>
</dbReference>
<reference evidence="3" key="1">
    <citation type="submission" date="2023-05" db="EMBL/GenBank/DDBJ databases">
        <title>Limnohabitans sp. strain HM2-2 Genome sequencing and assembly.</title>
        <authorList>
            <person name="Jung Y."/>
        </authorList>
    </citation>
    <scope>NUCLEOTIDE SEQUENCE</scope>
    <source>
        <strain evidence="3">HM2-2</strain>
    </source>
</reference>
<protein>
    <recommendedName>
        <fullName evidence="2">HTH cro/C1-type domain-containing protein</fullName>
    </recommendedName>
</protein>
<feature type="domain" description="HTH cro/C1-type" evidence="2">
    <location>
        <begin position="14"/>
        <end position="79"/>
    </location>
</feature>
<dbReference type="InterPro" id="IPR010982">
    <property type="entry name" value="Lambda_DNA-bd_dom_sf"/>
</dbReference>
<dbReference type="CDD" id="cd00093">
    <property type="entry name" value="HTH_XRE"/>
    <property type="match status" value="1"/>
</dbReference>
<dbReference type="Gene3D" id="1.10.260.40">
    <property type="entry name" value="lambda repressor-like DNA-binding domains"/>
    <property type="match status" value="1"/>
</dbReference>
<organism evidence="3 4">
    <name type="scientific">Limnohabitans lacus</name>
    <dbReference type="NCBI Taxonomy" id="3045173"/>
    <lineage>
        <taxon>Bacteria</taxon>
        <taxon>Pseudomonadati</taxon>
        <taxon>Pseudomonadota</taxon>
        <taxon>Betaproteobacteria</taxon>
        <taxon>Burkholderiales</taxon>
        <taxon>Comamonadaceae</taxon>
        <taxon>Limnohabitans</taxon>
    </lineage>
</organism>
<dbReference type="RefSeq" id="WP_283222963.1">
    <property type="nucleotide sequence ID" value="NZ_JASGBH010000001.1"/>
</dbReference>
<name>A0ABT6X365_9BURK</name>
<evidence type="ECO:0000313" key="3">
    <source>
        <dbReference type="EMBL" id="MDI9232559.1"/>
    </source>
</evidence>
<gene>
    <name evidence="3" type="ORF">QLQ16_01760</name>
</gene>
<keyword evidence="4" id="KW-1185">Reference proteome</keyword>
<comment type="caution">
    <text evidence="3">The sequence shown here is derived from an EMBL/GenBank/DDBJ whole genome shotgun (WGS) entry which is preliminary data.</text>
</comment>